<name>A0A9P7BHL0_RHIOR</name>
<accession>A0A9P7BHL0</accession>
<dbReference type="EMBL" id="JAANQT010012218">
    <property type="protein sequence ID" value="KAG1273860.1"/>
    <property type="molecule type" value="Genomic_DNA"/>
</dbReference>
<gene>
    <name evidence="2" type="ORF">G6F64_015259</name>
</gene>
<dbReference type="AlphaFoldDB" id="A0A9P7BHL0"/>
<evidence type="ECO:0000256" key="1">
    <source>
        <dbReference type="SAM" id="MobiDB-lite"/>
    </source>
</evidence>
<evidence type="ECO:0000313" key="2">
    <source>
        <dbReference type="EMBL" id="KAG1273860.1"/>
    </source>
</evidence>
<reference evidence="2" key="1">
    <citation type="journal article" date="2020" name="Microb. Genom.">
        <title>Genetic diversity of clinical and environmental Mucorales isolates obtained from an investigation of mucormycosis cases among solid organ transplant recipients.</title>
        <authorList>
            <person name="Nguyen M.H."/>
            <person name="Kaul D."/>
            <person name="Muto C."/>
            <person name="Cheng S.J."/>
            <person name="Richter R.A."/>
            <person name="Bruno V.M."/>
            <person name="Liu G."/>
            <person name="Beyhan S."/>
            <person name="Sundermann A.J."/>
            <person name="Mounaud S."/>
            <person name="Pasculle A.W."/>
            <person name="Nierman W.C."/>
            <person name="Driscoll E."/>
            <person name="Cumbie R."/>
            <person name="Clancy C.J."/>
            <person name="Dupont C.L."/>
        </authorList>
    </citation>
    <scope>NUCLEOTIDE SEQUENCE</scope>
    <source>
        <strain evidence="2">GL11</strain>
    </source>
</reference>
<feature type="compositionally biased region" description="Gly residues" evidence="1">
    <location>
        <begin position="34"/>
        <end position="45"/>
    </location>
</feature>
<evidence type="ECO:0000313" key="3">
    <source>
        <dbReference type="Proteomes" id="UP000716291"/>
    </source>
</evidence>
<protein>
    <submittedName>
        <fullName evidence="2">Uncharacterized protein</fullName>
    </submittedName>
</protein>
<sequence length="86" mass="8716">MAAWADRREPAHEAAPDAFRPVPGPDGVHHGAADLGGAGGPGCGDGLLRRVQGHRQEWLHAGARGGLGAVHRAAPGLHDVPHGCGD</sequence>
<feature type="region of interest" description="Disordered" evidence="1">
    <location>
        <begin position="1"/>
        <end position="46"/>
    </location>
</feature>
<feature type="compositionally biased region" description="Basic and acidic residues" evidence="1">
    <location>
        <begin position="1"/>
        <end position="15"/>
    </location>
</feature>
<comment type="caution">
    <text evidence="2">The sequence shown here is derived from an EMBL/GenBank/DDBJ whole genome shotgun (WGS) entry which is preliminary data.</text>
</comment>
<proteinExistence type="predicted"/>
<keyword evidence="3" id="KW-1185">Reference proteome</keyword>
<dbReference type="Proteomes" id="UP000716291">
    <property type="component" value="Unassembled WGS sequence"/>
</dbReference>
<organism evidence="2 3">
    <name type="scientific">Rhizopus oryzae</name>
    <name type="common">Mucormycosis agent</name>
    <name type="synonym">Rhizopus arrhizus var. delemar</name>
    <dbReference type="NCBI Taxonomy" id="64495"/>
    <lineage>
        <taxon>Eukaryota</taxon>
        <taxon>Fungi</taxon>
        <taxon>Fungi incertae sedis</taxon>
        <taxon>Mucoromycota</taxon>
        <taxon>Mucoromycotina</taxon>
        <taxon>Mucoromycetes</taxon>
        <taxon>Mucorales</taxon>
        <taxon>Mucorineae</taxon>
        <taxon>Rhizopodaceae</taxon>
        <taxon>Rhizopus</taxon>
    </lineage>
</organism>